<dbReference type="InterPro" id="IPR027417">
    <property type="entry name" value="P-loop_NTPase"/>
</dbReference>
<evidence type="ECO:0000256" key="4">
    <source>
        <dbReference type="ARBA" id="ARBA00022692"/>
    </source>
</evidence>
<evidence type="ECO:0000256" key="2">
    <source>
        <dbReference type="ARBA" id="ARBA00006683"/>
    </source>
</evidence>
<comment type="subcellular location">
    <subcellularLocation>
        <location evidence="1">Cell membrane</location>
        <topology evidence="1">Multi-pass membrane protein</topology>
    </subcellularLocation>
</comment>
<dbReference type="Proteomes" id="UP001558474">
    <property type="component" value="Unassembled WGS sequence"/>
</dbReference>
<keyword evidence="6 7" id="KW-0472">Membrane</keyword>
<dbReference type="InterPro" id="IPR050445">
    <property type="entry name" value="Bact_polysacc_biosynth/exp"/>
</dbReference>
<gene>
    <name evidence="9" type="ORF">ABFW12_04830</name>
</gene>
<dbReference type="PANTHER" id="PTHR32309:SF31">
    <property type="entry name" value="CAPSULAR EXOPOLYSACCHARIDE FAMILY"/>
    <property type="match status" value="1"/>
</dbReference>
<feature type="domain" description="Polysaccharide chain length determinant N-terminal" evidence="8">
    <location>
        <begin position="8"/>
        <end position="89"/>
    </location>
</feature>
<evidence type="ECO:0000256" key="6">
    <source>
        <dbReference type="ARBA" id="ARBA00023136"/>
    </source>
</evidence>
<comment type="caution">
    <text evidence="9">The sequence shown here is derived from an EMBL/GenBank/DDBJ whole genome shotgun (WGS) entry which is preliminary data.</text>
</comment>
<dbReference type="InterPro" id="IPR003856">
    <property type="entry name" value="LPS_length_determ_N"/>
</dbReference>
<evidence type="ECO:0000256" key="3">
    <source>
        <dbReference type="ARBA" id="ARBA00022475"/>
    </source>
</evidence>
<proteinExistence type="inferred from homology"/>
<keyword evidence="3" id="KW-1003">Cell membrane</keyword>
<evidence type="ECO:0000256" key="5">
    <source>
        <dbReference type="ARBA" id="ARBA00022989"/>
    </source>
</evidence>
<evidence type="ECO:0000256" key="1">
    <source>
        <dbReference type="ARBA" id="ARBA00004651"/>
    </source>
</evidence>
<protein>
    <submittedName>
        <fullName evidence="9">Wzz/FepE/Etk N-terminal domain-containing protein</fullName>
    </submittedName>
</protein>
<dbReference type="Pfam" id="PF02706">
    <property type="entry name" value="Wzz"/>
    <property type="match status" value="1"/>
</dbReference>
<accession>A0ABV3V8B5</accession>
<dbReference type="RefSeq" id="WP_368572499.1">
    <property type="nucleotide sequence ID" value="NZ_JBDLOU010000007.1"/>
</dbReference>
<organism evidence="9 10">
    <name type="scientific">Mycolicibacterium porcinum</name>
    <dbReference type="NCBI Taxonomy" id="39693"/>
    <lineage>
        <taxon>Bacteria</taxon>
        <taxon>Bacillati</taxon>
        <taxon>Actinomycetota</taxon>
        <taxon>Actinomycetes</taxon>
        <taxon>Mycobacteriales</taxon>
        <taxon>Mycobacteriaceae</taxon>
        <taxon>Mycolicibacterium</taxon>
    </lineage>
</organism>
<dbReference type="Gene3D" id="3.40.50.300">
    <property type="entry name" value="P-loop containing nucleotide triphosphate hydrolases"/>
    <property type="match status" value="2"/>
</dbReference>
<keyword evidence="10" id="KW-1185">Reference proteome</keyword>
<evidence type="ECO:0000313" key="10">
    <source>
        <dbReference type="Proteomes" id="UP001558474"/>
    </source>
</evidence>
<sequence>MELLKRWWIVLRRHWLVVAVCLVVALVGVSAYNVTAHKEYTATTQLFLRAPDVKTSAGAYQGDLFSRQRVLTYSKMFKSDDLAQRVIDRLGLKLTPQQLVSQVSASTIKDTVLMVVSVTDPNPERAANIANAYGDVLDSYVAKIEYIDNNPDIPPLVQVVTRANPASAVPTGYPLWQIIAAALVGALVMALTLIWLLERFDTKVRSRRGVEAITGSPVIGQFARNKALARNADAEAVFDTDESFRQAALRLSVNVDSVLDRLSDLSKPPVLAVVAPRHGDGASTVSRTLGRAFAERGRSVVQMQFGPESEVSEPQHAYAGSVTIRTVSLVPVLSAEAFDYRLDAAKDGADIVIIDCPAFTESVEAHVLVGAADVVVEVVDAGATTRSLTEITDGTGVIGTPVLGVVVNFARVSTTVDGRYL</sequence>
<evidence type="ECO:0000256" key="7">
    <source>
        <dbReference type="SAM" id="Phobius"/>
    </source>
</evidence>
<feature type="transmembrane region" description="Helical" evidence="7">
    <location>
        <begin position="175"/>
        <end position="197"/>
    </location>
</feature>
<evidence type="ECO:0000259" key="8">
    <source>
        <dbReference type="Pfam" id="PF02706"/>
    </source>
</evidence>
<reference evidence="9 10" key="1">
    <citation type="submission" date="2024-04" db="EMBL/GenBank/DDBJ databases">
        <title>Genomic Markers of Mycobacteria.</title>
        <authorList>
            <person name="Soliman M.S."/>
            <person name="Elkholy A."/>
            <person name="Soliman N.S."/>
            <person name="Abbas A."/>
            <person name="Khayrat S."/>
            <person name="Shawky S."/>
        </authorList>
    </citation>
    <scope>NUCLEOTIDE SEQUENCE [LARGE SCALE GENOMIC DNA]</scope>
    <source>
        <strain evidence="9 10">Egy-CU-AM5</strain>
    </source>
</reference>
<keyword evidence="4 7" id="KW-0812">Transmembrane</keyword>
<dbReference type="PANTHER" id="PTHR32309">
    <property type="entry name" value="TYROSINE-PROTEIN KINASE"/>
    <property type="match status" value="1"/>
</dbReference>
<evidence type="ECO:0000313" key="9">
    <source>
        <dbReference type="EMBL" id="MEX3737553.1"/>
    </source>
</evidence>
<name>A0ABV3V8B5_9MYCO</name>
<comment type="similarity">
    <text evidence="2">Belongs to the CpsC/CapA family.</text>
</comment>
<keyword evidence="5 7" id="KW-1133">Transmembrane helix</keyword>
<dbReference type="EMBL" id="JBDLOU010000007">
    <property type="protein sequence ID" value="MEX3737553.1"/>
    <property type="molecule type" value="Genomic_DNA"/>
</dbReference>
<dbReference type="SUPFAM" id="SSF52540">
    <property type="entry name" value="P-loop containing nucleoside triphosphate hydrolases"/>
    <property type="match status" value="1"/>
</dbReference>